<dbReference type="Gene3D" id="3.10.20.90">
    <property type="entry name" value="Phosphatidylinositol 3-kinase Catalytic Subunit, Chain A, domain 1"/>
    <property type="match status" value="1"/>
</dbReference>
<keyword evidence="5" id="KW-0862">Zinc</keyword>
<keyword evidence="3" id="KW-0479">Metal-binding</keyword>
<evidence type="ECO:0000256" key="1">
    <source>
        <dbReference type="ARBA" id="ARBA00004123"/>
    </source>
</evidence>
<dbReference type="AlphaFoldDB" id="A0A1B0DF62"/>
<dbReference type="Pfam" id="PF00134">
    <property type="entry name" value="Cyclin_N"/>
    <property type="match status" value="1"/>
</dbReference>
<dbReference type="FunFam" id="3.30.40.10:FF:000033">
    <property type="entry name" value="Polycomb group RING finger protein 3"/>
    <property type="match status" value="1"/>
</dbReference>
<dbReference type="Pfam" id="PF16207">
    <property type="entry name" value="RAWUL"/>
    <property type="match status" value="1"/>
</dbReference>
<keyword evidence="2" id="KW-0678">Repressor</keyword>
<protein>
    <recommendedName>
        <fullName evidence="10">Polycomb group RING finger protein 3</fullName>
    </recommendedName>
</protein>
<reference evidence="14" key="1">
    <citation type="submission" date="2022-08" db="UniProtKB">
        <authorList>
            <consortium name="EnsemblMetazoa"/>
        </authorList>
    </citation>
    <scope>IDENTIFICATION</scope>
    <source>
        <strain evidence="14">Israel</strain>
    </source>
</reference>
<dbReference type="Gene3D" id="3.30.40.10">
    <property type="entry name" value="Zinc/RING finger domain, C3HC4 (zinc finger)"/>
    <property type="match status" value="1"/>
</dbReference>
<evidence type="ECO:0000256" key="8">
    <source>
        <dbReference type="ARBA" id="ARBA00023163"/>
    </source>
</evidence>
<dbReference type="Pfam" id="PF02984">
    <property type="entry name" value="Cyclin_C"/>
    <property type="match status" value="1"/>
</dbReference>
<dbReference type="CDD" id="cd20529">
    <property type="entry name" value="CYCLIN_CCNJ-like_rpt2"/>
    <property type="match status" value="1"/>
</dbReference>
<keyword evidence="6" id="KW-0805">Transcription regulation</keyword>
<dbReference type="GO" id="GO:0008270">
    <property type="term" value="F:zinc ion binding"/>
    <property type="evidence" value="ECO:0007669"/>
    <property type="project" value="UniProtKB-KW"/>
</dbReference>
<dbReference type="InterPro" id="IPR032443">
    <property type="entry name" value="RAWUL"/>
</dbReference>
<keyword evidence="9" id="KW-0539">Nucleus</keyword>
<dbReference type="GO" id="GO:0031519">
    <property type="term" value="C:PcG protein complex"/>
    <property type="evidence" value="ECO:0007669"/>
    <property type="project" value="UniProtKB-ARBA"/>
</dbReference>
<dbReference type="EnsemblMetazoa" id="PPAI006671-RA">
    <property type="protein sequence ID" value="PPAI006671-PA"/>
    <property type="gene ID" value="PPAI006671"/>
</dbReference>
<evidence type="ECO:0000256" key="11">
    <source>
        <dbReference type="RuleBase" id="RU000383"/>
    </source>
</evidence>
<dbReference type="InterPro" id="IPR036915">
    <property type="entry name" value="Cyclin-like_sf"/>
</dbReference>
<evidence type="ECO:0000259" key="13">
    <source>
        <dbReference type="SMART" id="SM01332"/>
    </source>
</evidence>
<dbReference type="Proteomes" id="UP000092462">
    <property type="component" value="Unassembled WGS sequence"/>
</dbReference>
<name>A0A1B0DF62_PHLPP</name>
<dbReference type="InterPro" id="IPR006671">
    <property type="entry name" value="Cyclin_N"/>
</dbReference>
<dbReference type="SUPFAM" id="SSF47954">
    <property type="entry name" value="Cyclin-like"/>
    <property type="match status" value="2"/>
</dbReference>
<evidence type="ECO:0000256" key="4">
    <source>
        <dbReference type="ARBA" id="ARBA00022771"/>
    </source>
</evidence>
<evidence type="ECO:0000256" key="10">
    <source>
        <dbReference type="ARBA" id="ARBA00072766"/>
    </source>
</evidence>
<evidence type="ECO:0000256" key="3">
    <source>
        <dbReference type="ARBA" id="ARBA00022723"/>
    </source>
</evidence>
<feature type="domain" description="Cyclin-like" evidence="12">
    <location>
        <begin position="224"/>
        <end position="304"/>
    </location>
</feature>
<feature type="domain" description="Cyclin C-terminal" evidence="13">
    <location>
        <begin position="197"/>
        <end position="333"/>
    </location>
</feature>
<keyword evidence="8" id="KW-0804">Transcription</keyword>
<evidence type="ECO:0000313" key="14">
    <source>
        <dbReference type="EnsemblMetazoa" id="PPAI006671-PA"/>
    </source>
</evidence>
<proteinExistence type="inferred from homology"/>
<dbReference type="Gene3D" id="1.10.472.10">
    <property type="entry name" value="Cyclin-like"/>
    <property type="match status" value="2"/>
</dbReference>
<dbReference type="InterPro" id="IPR051507">
    <property type="entry name" value="PcG_RING_finger"/>
</dbReference>
<evidence type="ECO:0000259" key="12">
    <source>
        <dbReference type="SMART" id="SM00385"/>
    </source>
</evidence>
<dbReference type="SUPFAM" id="SSF57850">
    <property type="entry name" value="RING/U-box"/>
    <property type="match status" value="1"/>
</dbReference>
<evidence type="ECO:0000256" key="7">
    <source>
        <dbReference type="ARBA" id="ARBA00023127"/>
    </source>
</evidence>
<sequence length="532" mass="62135">MLRGARTPSLGSVPRKRRKFNSLMHSRKVRKKQDVSPEGKNPIFHGIDKMDDVENWWNMEYERDMYEAMKVSERENRPALRMFDTTRINHLRELRTCLVNLQKHITEHEQLSRNTLHLGVYIFDVVLNTFTLPDSGMYFVAGVCLILAAKMEDRDLSVPSIEAFDSYLNLQTHTNSAEYAATEFSIMRMLDFKMIIPTAVTFTDYFVWIVVTVQDYEDQRFHEDFLFPTFEAFLENAHMFVHRFLDATLSDPLMVQEVPSKVAAACLLATRTILRLTTIWPQNLIHITNYKVSDIIFCASKIMNLCDTPKPDEEVVVCSPESGYGTSYFKSPSSEDSFANHSICKSCLVKHLEENNTCPTCGNVIHQSHPLQYISFDRTMQDIVYKLVPNLQDNEMRREREFYKTRNLPCPKDLPQNHELEESGADKLNEAHAESDYHRQDEQVNVCLECISNNLKNLKRRFIRCSSQATITHLKKFVAKKVLNGMDKYREVDILCNDELLGKDHTLKFVYVTRWRFRDPPLRLQYRPRIEL</sequence>
<dbReference type="VEuPathDB" id="VectorBase:PPAI006671"/>
<dbReference type="SMART" id="SM00385">
    <property type="entry name" value="CYCLIN"/>
    <property type="match status" value="2"/>
</dbReference>
<keyword evidence="15" id="KW-1185">Reference proteome</keyword>
<evidence type="ECO:0000256" key="6">
    <source>
        <dbReference type="ARBA" id="ARBA00023015"/>
    </source>
</evidence>
<dbReference type="EMBL" id="AJVK01058558">
    <property type="status" value="NOT_ANNOTATED_CDS"/>
    <property type="molecule type" value="Genomic_DNA"/>
</dbReference>
<accession>A0A1B0DF62</accession>
<dbReference type="InterPro" id="IPR004367">
    <property type="entry name" value="Cyclin_C-dom"/>
</dbReference>
<dbReference type="VEuPathDB" id="VectorBase:PPAPM1_007100"/>
<dbReference type="FunFam" id="3.10.20.90:FF:000073">
    <property type="entry name" value="Polycomb group RING finger protein 3"/>
    <property type="match status" value="1"/>
</dbReference>
<keyword evidence="7 11" id="KW-0195">Cyclin</keyword>
<dbReference type="InterPro" id="IPR013763">
    <property type="entry name" value="Cyclin-like_dom"/>
</dbReference>
<feature type="domain" description="Cyclin-like" evidence="12">
    <location>
        <begin position="100"/>
        <end position="195"/>
    </location>
</feature>
<evidence type="ECO:0000256" key="9">
    <source>
        <dbReference type="ARBA" id="ARBA00023242"/>
    </source>
</evidence>
<keyword evidence="4" id="KW-0863">Zinc-finger</keyword>
<dbReference type="PANTHER" id="PTHR45893">
    <property type="entry name" value="POLYCOMB GROUP RING FINGER PROTEIN"/>
    <property type="match status" value="1"/>
</dbReference>
<dbReference type="SMART" id="SM01332">
    <property type="entry name" value="Cyclin_C"/>
    <property type="match status" value="1"/>
</dbReference>
<evidence type="ECO:0000256" key="5">
    <source>
        <dbReference type="ARBA" id="ARBA00022833"/>
    </source>
</evidence>
<evidence type="ECO:0000313" key="15">
    <source>
        <dbReference type="Proteomes" id="UP000092462"/>
    </source>
</evidence>
<comment type="similarity">
    <text evidence="11">Belongs to the cyclin family.</text>
</comment>
<dbReference type="InterPro" id="IPR013083">
    <property type="entry name" value="Znf_RING/FYVE/PHD"/>
</dbReference>
<evidence type="ECO:0000256" key="2">
    <source>
        <dbReference type="ARBA" id="ARBA00022491"/>
    </source>
</evidence>
<comment type="subcellular location">
    <subcellularLocation>
        <location evidence="1">Nucleus</location>
    </subcellularLocation>
</comment>
<dbReference type="CDD" id="cd17083">
    <property type="entry name" value="RAWUL_PCGF3"/>
    <property type="match status" value="1"/>
</dbReference>
<organism evidence="14 15">
    <name type="scientific">Phlebotomus papatasi</name>
    <name type="common">Sandfly</name>
    <dbReference type="NCBI Taxonomy" id="29031"/>
    <lineage>
        <taxon>Eukaryota</taxon>
        <taxon>Metazoa</taxon>
        <taxon>Ecdysozoa</taxon>
        <taxon>Arthropoda</taxon>
        <taxon>Hexapoda</taxon>
        <taxon>Insecta</taxon>
        <taxon>Pterygota</taxon>
        <taxon>Neoptera</taxon>
        <taxon>Endopterygota</taxon>
        <taxon>Diptera</taxon>
        <taxon>Nematocera</taxon>
        <taxon>Psychodoidea</taxon>
        <taxon>Psychodidae</taxon>
        <taxon>Phlebotomus</taxon>
        <taxon>Phlebotomus</taxon>
    </lineage>
</organism>